<dbReference type="GO" id="GO:0005576">
    <property type="term" value="C:extracellular region"/>
    <property type="evidence" value="ECO:0007669"/>
    <property type="project" value="UniProtKB-SubCell"/>
</dbReference>
<feature type="binding site" evidence="6 9">
    <location>
        <position position="288"/>
    </location>
    <ligand>
        <name>Mg(2+)</name>
        <dbReference type="ChEBI" id="CHEBI:18420"/>
    </ligand>
</feature>
<feature type="binding site" evidence="8">
    <location>
        <position position="391"/>
    </location>
    <ligand>
        <name>substrate</name>
    </ligand>
</feature>
<dbReference type="Pfam" id="PF03952">
    <property type="entry name" value="Enolase_N"/>
    <property type="match status" value="1"/>
</dbReference>
<dbReference type="SUPFAM" id="SSF51604">
    <property type="entry name" value="Enolase C-terminal domain-like"/>
    <property type="match status" value="1"/>
</dbReference>
<feature type="binding site" evidence="6">
    <location>
        <position position="163"/>
    </location>
    <ligand>
        <name>(2R)-2-phosphoglycerate</name>
        <dbReference type="ChEBI" id="CHEBI:58289"/>
    </ligand>
</feature>
<keyword evidence="12" id="KW-0670">Pyruvate</keyword>
<evidence type="ECO:0000259" key="10">
    <source>
        <dbReference type="SMART" id="SM01192"/>
    </source>
</evidence>
<dbReference type="GO" id="GO:0000287">
    <property type="term" value="F:magnesium ion binding"/>
    <property type="evidence" value="ECO:0007669"/>
    <property type="project" value="UniProtKB-UniRule"/>
</dbReference>
<dbReference type="EC" id="4.2.1.11" evidence="6"/>
<evidence type="ECO:0000256" key="2">
    <source>
        <dbReference type="ARBA" id="ARBA00009604"/>
    </source>
</evidence>
<dbReference type="InterPro" id="IPR020809">
    <property type="entry name" value="Enolase_CS"/>
</dbReference>
<evidence type="ECO:0000256" key="6">
    <source>
        <dbReference type="HAMAP-Rule" id="MF_00318"/>
    </source>
</evidence>
<dbReference type="PIRSF" id="PIRSF001400">
    <property type="entry name" value="Enolase"/>
    <property type="match status" value="1"/>
</dbReference>
<reference evidence="12 13" key="1">
    <citation type="journal article" date="2020" name="Biotechnol. Biofuels">
        <title>New insights from the biogas microbiome by comprehensive genome-resolved metagenomics of nearly 1600 species originating from multiple anaerobic digesters.</title>
        <authorList>
            <person name="Campanaro S."/>
            <person name="Treu L."/>
            <person name="Rodriguez-R L.M."/>
            <person name="Kovalovszki A."/>
            <person name="Ziels R.M."/>
            <person name="Maus I."/>
            <person name="Zhu X."/>
            <person name="Kougias P.G."/>
            <person name="Basile A."/>
            <person name="Luo G."/>
            <person name="Schluter A."/>
            <person name="Konstantinidis K.T."/>
            <person name="Angelidaki I."/>
        </authorList>
    </citation>
    <scope>NUCLEOTIDE SEQUENCE [LARGE SCALE GENOMIC DNA]</scope>
    <source>
        <strain evidence="12">AS22ysBPME_79</strain>
    </source>
</reference>
<comment type="pathway">
    <text evidence="1 6">Carbohydrate degradation; glycolysis; pyruvate from D-glyceraldehyde 3-phosphate: step 4/5.</text>
</comment>
<evidence type="ECO:0000313" key="13">
    <source>
        <dbReference type="Proteomes" id="UP000526302"/>
    </source>
</evidence>
<evidence type="ECO:0000256" key="1">
    <source>
        <dbReference type="ARBA" id="ARBA00005031"/>
    </source>
</evidence>
<comment type="similarity">
    <text evidence="2 6">Belongs to the enolase family.</text>
</comment>
<keyword evidence="3 6" id="KW-0460">Magnesium</keyword>
<dbReference type="InterPro" id="IPR020811">
    <property type="entry name" value="Enolase_N"/>
</dbReference>
<dbReference type="SUPFAM" id="SSF54826">
    <property type="entry name" value="Enolase N-terminal domain-like"/>
    <property type="match status" value="1"/>
</dbReference>
<comment type="catalytic activity">
    <reaction evidence="6">
        <text>(2R)-2-phosphoglycerate = phosphoenolpyruvate + H2O</text>
        <dbReference type="Rhea" id="RHEA:10164"/>
        <dbReference type="ChEBI" id="CHEBI:15377"/>
        <dbReference type="ChEBI" id="CHEBI:58289"/>
        <dbReference type="ChEBI" id="CHEBI:58702"/>
        <dbReference type="EC" id="4.2.1.11"/>
    </reaction>
</comment>
<evidence type="ECO:0000256" key="9">
    <source>
        <dbReference type="PIRSR" id="PIRSR001400-3"/>
    </source>
</evidence>
<comment type="caution">
    <text evidence="12">The sequence shown here is derived from an EMBL/GenBank/DDBJ whole genome shotgun (WGS) entry which is preliminary data.</text>
</comment>
<dbReference type="CDD" id="cd03313">
    <property type="entry name" value="enolase"/>
    <property type="match status" value="1"/>
</dbReference>
<feature type="binding site" evidence="8">
    <location>
        <position position="155"/>
    </location>
    <ligand>
        <name>substrate</name>
    </ligand>
</feature>
<dbReference type="UniPathway" id="UPA00109">
    <property type="reaction ID" value="UER00187"/>
</dbReference>
<dbReference type="InterPro" id="IPR000941">
    <property type="entry name" value="Enolase"/>
</dbReference>
<dbReference type="PANTHER" id="PTHR11902">
    <property type="entry name" value="ENOLASE"/>
    <property type="match status" value="1"/>
</dbReference>
<dbReference type="SMART" id="SM01193">
    <property type="entry name" value="Enolase_N"/>
    <property type="match status" value="1"/>
</dbReference>
<dbReference type="Gene3D" id="3.20.20.120">
    <property type="entry name" value="Enolase-like C-terminal domain"/>
    <property type="match status" value="1"/>
</dbReference>
<comment type="function">
    <text evidence="6">Catalyzes the reversible conversion of 2-phosphoglycerate (2-PG) into phosphoenolpyruvate (PEP). It is essential for the degradation of carbohydrates via glycolysis.</text>
</comment>
<feature type="binding site" evidence="6">
    <location>
        <position position="340"/>
    </location>
    <ligand>
        <name>(2R)-2-phosphoglycerate</name>
        <dbReference type="ChEBI" id="CHEBI:58289"/>
    </ligand>
</feature>
<comment type="subcellular location">
    <subcellularLocation>
        <location evidence="6">Cytoplasm</location>
    </subcellularLocation>
    <subcellularLocation>
        <location evidence="6">Secreted</location>
    </subcellularLocation>
    <subcellularLocation>
        <location evidence="6">Cell surface</location>
    </subcellularLocation>
    <text evidence="6">Fractions of enolase are present in both the cytoplasm and on the cell surface.</text>
</comment>
<dbReference type="Proteomes" id="UP000526302">
    <property type="component" value="Unassembled WGS sequence"/>
</dbReference>
<feature type="binding site" evidence="6">
    <location>
        <position position="370"/>
    </location>
    <ligand>
        <name>(2R)-2-phosphoglycerate</name>
        <dbReference type="ChEBI" id="CHEBI:58289"/>
    </ligand>
</feature>
<dbReference type="NCBIfam" id="TIGR01060">
    <property type="entry name" value="eno"/>
    <property type="match status" value="1"/>
</dbReference>
<gene>
    <name evidence="6 12" type="primary">eno</name>
    <name evidence="12" type="ORF">GX950_00915</name>
</gene>
<sequence length="428" mass="47276">MYSIRAIRARSIFDSRGNPTVECEVKTAFGVFKSAVPSGASTGSREARELRDGGKAFNGLGVTKVVKNINEIIAPKLIGKDCREQKLIDGILLELDSSPQKENLGANALLAVSLATARAGALSKKKEVWQYMSELISREAMLPVPALNIINGGKHAGNEIAFQEYQILPINFKNFDEAFYAGVEVFHELKKNLQNKYGKSAINVGDEGGFAPQMNKIEEPLDEITKAIDSCGYAGSIYIGLDVAASSFAFKDGVGKTLYHIQGRKLSGLTFMNVYEELLKYYPIASIEDPFDENDFYSWENFYSTYGKRVQILADDLTVTQKNYIVEAIQKKRANALLLKVNQVGTLTEALESARIAFDANWGVQVSHRSGETNDYFIADLSVGLGCGQIKSGAPCRGERMAKYNRILKIWEENKLKFAGKKAFPLLK</sequence>
<dbReference type="GO" id="GO:0004634">
    <property type="term" value="F:phosphopyruvate hydratase activity"/>
    <property type="evidence" value="ECO:0007669"/>
    <property type="project" value="UniProtKB-UniRule"/>
</dbReference>
<protein>
    <recommendedName>
        <fullName evidence="6">Enolase</fullName>
        <ecNumber evidence="6">4.2.1.11</ecNumber>
    </recommendedName>
    <alternativeName>
        <fullName evidence="6">2-phospho-D-glycerate hydro-lyase</fullName>
    </alternativeName>
    <alternativeName>
        <fullName evidence="6">2-phosphoglycerate dehydratase</fullName>
    </alternativeName>
</protein>
<feature type="binding site" evidence="6 9">
    <location>
        <position position="315"/>
    </location>
    <ligand>
        <name>Mg(2+)</name>
        <dbReference type="ChEBI" id="CHEBI:18420"/>
    </ligand>
</feature>
<dbReference type="GO" id="GO:0009986">
    <property type="term" value="C:cell surface"/>
    <property type="evidence" value="ECO:0007669"/>
    <property type="project" value="UniProtKB-SubCell"/>
</dbReference>
<dbReference type="GO" id="GO:0006096">
    <property type="term" value="P:glycolytic process"/>
    <property type="evidence" value="ECO:0007669"/>
    <property type="project" value="UniProtKB-UniRule"/>
</dbReference>
<feature type="active site" description="Proton acceptor" evidence="6 7">
    <location>
        <position position="340"/>
    </location>
</feature>
<dbReference type="SFLD" id="SFLDS00001">
    <property type="entry name" value="Enolase"/>
    <property type="match status" value="1"/>
</dbReference>
<evidence type="ECO:0000256" key="5">
    <source>
        <dbReference type="ARBA" id="ARBA00023239"/>
    </source>
</evidence>
<feature type="binding site" evidence="8">
    <location>
        <position position="288"/>
    </location>
    <ligand>
        <name>substrate</name>
    </ligand>
</feature>
<comment type="cofactor">
    <cofactor evidence="6">
        <name>Mg(2+)</name>
        <dbReference type="ChEBI" id="CHEBI:18420"/>
    </cofactor>
    <text evidence="6">Binds a second Mg(2+) ion via substrate during catalysis.</text>
</comment>
<feature type="binding site" evidence="6 9">
    <location>
        <position position="242"/>
    </location>
    <ligand>
        <name>Mg(2+)</name>
        <dbReference type="ChEBI" id="CHEBI:18420"/>
    </ligand>
</feature>
<feature type="domain" description="Enolase N-terminal" evidence="11">
    <location>
        <begin position="4"/>
        <end position="132"/>
    </location>
</feature>
<keyword evidence="6 9" id="KW-0479">Metal-binding</keyword>
<feature type="binding site" evidence="6">
    <location>
        <position position="391"/>
    </location>
    <ligand>
        <name>(2R)-2-phosphoglycerate</name>
        <dbReference type="ChEBI" id="CHEBI:58289"/>
    </ligand>
</feature>
<dbReference type="InterPro" id="IPR036849">
    <property type="entry name" value="Enolase-like_C_sf"/>
</dbReference>
<dbReference type="GO" id="GO:0000015">
    <property type="term" value="C:phosphopyruvate hydratase complex"/>
    <property type="evidence" value="ECO:0007669"/>
    <property type="project" value="InterPro"/>
</dbReference>
<evidence type="ECO:0000313" key="12">
    <source>
        <dbReference type="EMBL" id="NMA44360.1"/>
    </source>
</evidence>
<accession>A0A7K4BYM8</accession>
<evidence type="ECO:0000256" key="8">
    <source>
        <dbReference type="PIRSR" id="PIRSR001400-2"/>
    </source>
</evidence>
<comment type="cofactor">
    <cofactor evidence="9">
        <name>Mg(2+)</name>
        <dbReference type="ChEBI" id="CHEBI:18420"/>
    </cofactor>
    <text evidence="9">Mg(2+) is required for catalysis and for stabilizing the dimer.</text>
</comment>
<feature type="domain" description="Enolase C-terminal TIM barrel" evidence="10">
    <location>
        <begin position="139"/>
        <end position="426"/>
    </location>
</feature>
<evidence type="ECO:0000259" key="11">
    <source>
        <dbReference type="SMART" id="SM01193"/>
    </source>
</evidence>
<organism evidence="12 13">
    <name type="scientific">Candidatus Iainarchaeum sp</name>
    <dbReference type="NCBI Taxonomy" id="3101447"/>
    <lineage>
        <taxon>Archaea</taxon>
        <taxon>Candidatus Iainarchaeota</taxon>
        <taxon>Candidatus Iainarchaeia</taxon>
        <taxon>Candidatus Iainarchaeales</taxon>
        <taxon>Candidatus Iainarchaeaceae</taxon>
        <taxon>Candidatus Iainarchaeum</taxon>
    </lineage>
</organism>
<dbReference type="InterPro" id="IPR020810">
    <property type="entry name" value="Enolase_C"/>
</dbReference>
<dbReference type="EMBL" id="JAAZKV010000007">
    <property type="protein sequence ID" value="NMA44360.1"/>
    <property type="molecule type" value="Genomic_DNA"/>
</dbReference>
<feature type="binding site" evidence="8">
    <location>
        <position position="315"/>
    </location>
    <ligand>
        <name>substrate</name>
    </ligand>
</feature>
<feature type="binding site" evidence="8">
    <location>
        <begin position="367"/>
        <end position="370"/>
    </location>
    <ligand>
        <name>substrate</name>
    </ligand>
</feature>
<dbReference type="PROSITE" id="PS00164">
    <property type="entry name" value="ENOLASE"/>
    <property type="match status" value="1"/>
</dbReference>
<feature type="active site" description="Proton donor" evidence="6 7">
    <location>
        <position position="207"/>
    </location>
</feature>
<dbReference type="SMART" id="SM01192">
    <property type="entry name" value="Enolase_C"/>
    <property type="match status" value="1"/>
</dbReference>
<dbReference type="PANTHER" id="PTHR11902:SF1">
    <property type="entry name" value="ENOLASE"/>
    <property type="match status" value="1"/>
</dbReference>
<dbReference type="AlphaFoldDB" id="A0A7K4BYM8"/>
<dbReference type="Pfam" id="PF00113">
    <property type="entry name" value="Enolase_C"/>
    <property type="match status" value="1"/>
</dbReference>
<keyword evidence="5 6" id="KW-0456">Lyase</keyword>
<evidence type="ECO:0000256" key="3">
    <source>
        <dbReference type="ARBA" id="ARBA00022842"/>
    </source>
</evidence>
<keyword evidence="4 6" id="KW-0324">Glycolysis</keyword>
<keyword evidence="6" id="KW-0963">Cytoplasm</keyword>
<keyword evidence="6" id="KW-0964">Secreted</keyword>
<feature type="binding site" evidence="8">
    <location>
        <position position="164"/>
    </location>
    <ligand>
        <name>substrate</name>
    </ligand>
</feature>
<dbReference type="SFLD" id="SFLDG00178">
    <property type="entry name" value="enolase"/>
    <property type="match status" value="1"/>
</dbReference>
<feature type="binding site" evidence="6">
    <location>
        <position position="369"/>
    </location>
    <ligand>
        <name>(2R)-2-phosphoglycerate</name>
        <dbReference type="ChEBI" id="CHEBI:58289"/>
    </ligand>
</feature>
<dbReference type="SFLD" id="SFLDF00002">
    <property type="entry name" value="enolase"/>
    <property type="match status" value="1"/>
</dbReference>
<evidence type="ECO:0000256" key="7">
    <source>
        <dbReference type="PIRSR" id="PIRSR001400-1"/>
    </source>
</evidence>
<dbReference type="Gene3D" id="3.30.390.10">
    <property type="entry name" value="Enolase-like, N-terminal domain"/>
    <property type="match status" value="1"/>
</dbReference>
<evidence type="ECO:0000256" key="4">
    <source>
        <dbReference type="ARBA" id="ARBA00023152"/>
    </source>
</evidence>
<dbReference type="HAMAP" id="MF_00318">
    <property type="entry name" value="Enolase"/>
    <property type="match status" value="1"/>
</dbReference>
<dbReference type="InterPro" id="IPR029017">
    <property type="entry name" value="Enolase-like_N"/>
</dbReference>
<proteinExistence type="inferred from homology"/>
<name>A0A7K4BYM8_9ARCH</name>
<dbReference type="PRINTS" id="PR00148">
    <property type="entry name" value="ENOLASE"/>
</dbReference>